<keyword evidence="2" id="KW-0472">Membrane</keyword>
<evidence type="ECO:0000313" key="4">
    <source>
        <dbReference type="Proteomes" id="UP000706926"/>
    </source>
</evidence>
<feature type="transmembrane region" description="Helical" evidence="2">
    <location>
        <begin position="82"/>
        <end position="105"/>
    </location>
</feature>
<evidence type="ECO:0000256" key="1">
    <source>
        <dbReference type="SAM" id="MobiDB-lite"/>
    </source>
</evidence>
<feature type="region of interest" description="Disordered" evidence="1">
    <location>
        <begin position="1"/>
        <end position="26"/>
    </location>
</feature>
<name>A0ABS4FKU7_9BACL</name>
<evidence type="ECO:0000256" key="2">
    <source>
        <dbReference type="SAM" id="Phobius"/>
    </source>
</evidence>
<sequence length="107" mass="11586">MNNTNKSVTVHGSVSGNTNINTGDHVDQKITVTEDGAVEAFAQLMKDIHEKSTDSQRAQLEFFAEKLKEAYLKNDKEEGKKLLGFLTSALGHVASVASIASFFGITL</sequence>
<reference evidence="3 4" key="1">
    <citation type="submission" date="2021-03" db="EMBL/GenBank/DDBJ databases">
        <title>Genomic Encyclopedia of Type Strains, Phase IV (KMG-IV): sequencing the most valuable type-strain genomes for metagenomic binning, comparative biology and taxonomic classification.</title>
        <authorList>
            <person name="Goeker M."/>
        </authorList>
    </citation>
    <scope>NUCLEOTIDE SEQUENCE [LARGE SCALE GENOMIC DNA]</scope>
    <source>
        <strain evidence="3 4">DSM 15596</strain>
    </source>
</reference>
<gene>
    <name evidence="3" type="ORF">J2Z18_006037</name>
</gene>
<accession>A0ABS4FKU7</accession>
<keyword evidence="4" id="KW-1185">Reference proteome</keyword>
<evidence type="ECO:0000313" key="3">
    <source>
        <dbReference type="EMBL" id="MBP1896895.1"/>
    </source>
</evidence>
<feature type="compositionally biased region" description="Polar residues" evidence="1">
    <location>
        <begin position="1"/>
        <end position="22"/>
    </location>
</feature>
<dbReference type="RefSeq" id="WP_210095736.1">
    <property type="nucleotide sequence ID" value="NZ_JAGGKI010000033.1"/>
</dbReference>
<dbReference type="Proteomes" id="UP000706926">
    <property type="component" value="Unassembled WGS sequence"/>
</dbReference>
<comment type="caution">
    <text evidence="3">The sequence shown here is derived from an EMBL/GenBank/DDBJ whole genome shotgun (WGS) entry which is preliminary data.</text>
</comment>
<dbReference type="GeneID" id="95407874"/>
<keyword evidence="2" id="KW-1133">Transmembrane helix</keyword>
<organism evidence="3 4">
    <name type="scientific">Paenibacillus lactis</name>
    <dbReference type="NCBI Taxonomy" id="228574"/>
    <lineage>
        <taxon>Bacteria</taxon>
        <taxon>Bacillati</taxon>
        <taxon>Bacillota</taxon>
        <taxon>Bacilli</taxon>
        <taxon>Bacillales</taxon>
        <taxon>Paenibacillaceae</taxon>
        <taxon>Paenibacillus</taxon>
    </lineage>
</organism>
<dbReference type="EMBL" id="JAGGKI010000033">
    <property type="protein sequence ID" value="MBP1896895.1"/>
    <property type="molecule type" value="Genomic_DNA"/>
</dbReference>
<keyword evidence="2" id="KW-0812">Transmembrane</keyword>
<proteinExistence type="predicted"/>
<protein>
    <submittedName>
        <fullName evidence="3">Uncharacterized protein</fullName>
    </submittedName>
</protein>